<dbReference type="PANTHER" id="PTHR11496:SF83">
    <property type="entry name" value="HYDROXYACID-OXOACID TRANSHYDROGENASE, MITOCHONDRIAL"/>
    <property type="match status" value="1"/>
</dbReference>
<dbReference type="Gene3D" id="1.20.1090.10">
    <property type="entry name" value="Dehydroquinate synthase-like - alpha domain"/>
    <property type="match status" value="1"/>
</dbReference>
<sequence length="155" mass="17115">MPVSYQQKTAESREKVHNYQCLAGIAFDNVGLGMAHGISHAIGGMFDLGHGLANAIALPYVLEYNAQDHLVKEKLDRLARSINQPDFCVAIKNLNRALNIPTSFKDAGISKQLFEDNFKLLVENSLKGSTRVNPVKASEQDMANLLNSIFHGKEF</sequence>
<dbReference type="InterPro" id="IPR056798">
    <property type="entry name" value="ADH_Fe_C"/>
</dbReference>
<dbReference type="GO" id="GO:0046872">
    <property type="term" value="F:metal ion binding"/>
    <property type="evidence" value="ECO:0007669"/>
    <property type="project" value="InterPro"/>
</dbReference>
<dbReference type="GO" id="GO:0004022">
    <property type="term" value="F:alcohol dehydrogenase (NAD+) activity"/>
    <property type="evidence" value="ECO:0007669"/>
    <property type="project" value="TreeGrafter"/>
</dbReference>
<dbReference type="GO" id="GO:0047516">
    <property type="term" value="F:1,3-propanediol dehydrogenase activity"/>
    <property type="evidence" value="ECO:0007669"/>
    <property type="project" value="UniProtKB-EC"/>
</dbReference>
<reference evidence="2" key="1">
    <citation type="submission" date="2019-08" db="EMBL/GenBank/DDBJ databases">
        <authorList>
            <person name="Kucharzyk K."/>
            <person name="Murdoch R.W."/>
            <person name="Higgins S."/>
            <person name="Loffler F."/>
        </authorList>
    </citation>
    <scope>NUCLEOTIDE SEQUENCE</scope>
</reference>
<dbReference type="SUPFAM" id="SSF56796">
    <property type="entry name" value="Dehydroquinate synthase-like"/>
    <property type="match status" value="1"/>
</dbReference>
<dbReference type="EMBL" id="VSSQ01032022">
    <property type="protein sequence ID" value="MPM83152.1"/>
    <property type="molecule type" value="Genomic_DNA"/>
</dbReference>
<evidence type="ECO:0000313" key="2">
    <source>
        <dbReference type="EMBL" id="MPM83152.1"/>
    </source>
</evidence>
<gene>
    <name evidence="2" type="primary">dhaT_18</name>
    <name evidence="2" type="ORF">SDC9_130215</name>
</gene>
<organism evidence="2">
    <name type="scientific">bioreactor metagenome</name>
    <dbReference type="NCBI Taxonomy" id="1076179"/>
    <lineage>
        <taxon>unclassified sequences</taxon>
        <taxon>metagenomes</taxon>
        <taxon>ecological metagenomes</taxon>
    </lineage>
</organism>
<dbReference type="PROSITE" id="PS00060">
    <property type="entry name" value="ADH_IRON_2"/>
    <property type="match status" value="1"/>
</dbReference>
<dbReference type="InterPro" id="IPR018211">
    <property type="entry name" value="ADH_Fe_CS"/>
</dbReference>
<proteinExistence type="predicted"/>
<dbReference type="Pfam" id="PF25137">
    <property type="entry name" value="ADH_Fe_C"/>
    <property type="match status" value="1"/>
</dbReference>
<keyword evidence="2" id="KW-0560">Oxidoreductase</keyword>
<accession>A0A645D334</accession>
<dbReference type="PANTHER" id="PTHR11496">
    <property type="entry name" value="ALCOHOL DEHYDROGENASE"/>
    <property type="match status" value="1"/>
</dbReference>
<dbReference type="AlphaFoldDB" id="A0A645D334"/>
<protein>
    <submittedName>
        <fullName evidence="2">1,3-propanediol dehydrogenase</fullName>
        <ecNumber evidence="2">1.1.1.202</ecNumber>
    </submittedName>
</protein>
<dbReference type="InterPro" id="IPR039697">
    <property type="entry name" value="Alcohol_dehydrogenase_Fe"/>
</dbReference>
<comment type="caution">
    <text evidence="2">The sequence shown here is derived from an EMBL/GenBank/DDBJ whole genome shotgun (WGS) entry which is preliminary data.</text>
</comment>
<name>A0A645D334_9ZZZZ</name>
<feature type="domain" description="Fe-containing alcohol dehydrogenase-like C-terminal" evidence="1">
    <location>
        <begin position="7"/>
        <end position="149"/>
    </location>
</feature>
<dbReference type="EC" id="1.1.1.202" evidence="2"/>
<evidence type="ECO:0000259" key="1">
    <source>
        <dbReference type="Pfam" id="PF25137"/>
    </source>
</evidence>